<gene>
    <name evidence="1" type="ORF">CBZ_26170</name>
</gene>
<sequence>MPLRFKDEPVEAAFSDLLVLAARRWCSASVVVEAGRALPGGAARFASLVMPENQGPTVREIGEVPTGAHSVVVRFPLTMEVVAAILLMADGPLGLYGRGLPENLTIFVRNGSRWFWSDGSDETCGSDVDQSAWARDVAGSTALSRIRVTPTLDNLFDAGGAEELVGDLAYPDDRDGDGDPQRLRVALLLDEVQQGFRNQTPDLVLRSLGAAALVLDSRADLLGSIVWRRTRMDRDRVAIDDLVTSRAEQTLRDGLASAQWRDVWPEVAGREAVQSELVRLLGM</sequence>
<dbReference type="Proteomes" id="UP000289954">
    <property type="component" value="Unassembled WGS sequence"/>
</dbReference>
<accession>A0A402DTT8</accession>
<evidence type="ECO:0000313" key="1">
    <source>
        <dbReference type="EMBL" id="GCE77561.1"/>
    </source>
</evidence>
<dbReference type="RefSeq" id="WP_130782174.1">
    <property type="nucleotide sequence ID" value="NZ_BIMR01000228.1"/>
</dbReference>
<reference evidence="1 2" key="1">
    <citation type="submission" date="2019-01" db="EMBL/GenBank/DDBJ databases">
        <title>Draft genome sequence of Cellulomonas takizawaensis strain TKZ-21.</title>
        <authorList>
            <person name="Yamamura H."/>
            <person name="Hayashi T."/>
            <person name="Hamada M."/>
            <person name="Serisawa Y."/>
            <person name="Matsuyama K."/>
            <person name="Nakagawa Y."/>
            <person name="Otoguro M."/>
            <person name="Yanagida F."/>
            <person name="Hayakawa M."/>
        </authorList>
    </citation>
    <scope>NUCLEOTIDE SEQUENCE [LARGE SCALE GENOMIC DNA]</scope>
    <source>
        <strain evidence="1 2">NBRC12680</strain>
    </source>
</reference>
<organism evidence="1 2">
    <name type="scientific">Cellulomonas biazotea</name>
    <dbReference type="NCBI Taxonomy" id="1709"/>
    <lineage>
        <taxon>Bacteria</taxon>
        <taxon>Bacillati</taxon>
        <taxon>Actinomycetota</taxon>
        <taxon>Actinomycetes</taxon>
        <taxon>Micrococcales</taxon>
        <taxon>Cellulomonadaceae</taxon>
        <taxon>Cellulomonas</taxon>
    </lineage>
</organism>
<name>A0A402DTT8_9CELL</name>
<proteinExistence type="predicted"/>
<dbReference type="AlphaFoldDB" id="A0A402DTT8"/>
<dbReference type="EMBL" id="BIMR01000228">
    <property type="protein sequence ID" value="GCE77561.1"/>
    <property type="molecule type" value="Genomic_DNA"/>
</dbReference>
<protein>
    <submittedName>
        <fullName evidence="1">Uncharacterized protein</fullName>
    </submittedName>
</protein>
<comment type="caution">
    <text evidence="1">The sequence shown here is derived from an EMBL/GenBank/DDBJ whole genome shotgun (WGS) entry which is preliminary data.</text>
</comment>
<evidence type="ECO:0000313" key="2">
    <source>
        <dbReference type="Proteomes" id="UP000289954"/>
    </source>
</evidence>
<keyword evidence="2" id="KW-1185">Reference proteome</keyword>